<dbReference type="PANTHER" id="PTHR46268:SF15">
    <property type="entry name" value="UNIVERSAL STRESS PROTEIN HP_0031"/>
    <property type="match status" value="1"/>
</dbReference>
<dbReference type="InterPro" id="IPR006015">
    <property type="entry name" value="Universal_stress_UspA"/>
</dbReference>
<dbReference type="eggNOG" id="COG0589">
    <property type="taxonomic scope" value="Bacteria"/>
</dbReference>
<feature type="domain" description="UspA" evidence="2">
    <location>
        <begin position="1"/>
        <end position="140"/>
    </location>
</feature>
<dbReference type="Pfam" id="PF00582">
    <property type="entry name" value="Usp"/>
    <property type="match status" value="1"/>
</dbReference>
<evidence type="ECO:0000256" key="1">
    <source>
        <dbReference type="ARBA" id="ARBA00008791"/>
    </source>
</evidence>
<reference evidence="3 4" key="1">
    <citation type="submission" date="2013-04" db="EMBL/GenBank/DDBJ databases">
        <authorList>
            <person name="Kuznetsov B."/>
            <person name="Ivanovsky R."/>
        </authorList>
    </citation>
    <scope>NUCLEOTIDE SEQUENCE [LARGE SCALE GENOMIC DNA]</scope>
    <source>
        <strain evidence="3 4">MGU-K5</strain>
    </source>
</reference>
<dbReference type="PANTHER" id="PTHR46268">
    <property type="entry name" value="STRESS RESPONSE PROTEIN NHAX"/>
    <property type="match status" value="1"/>
</dbReference>
<dbReference type="OrthoDB" id="5564966at2"/>
<dbReference type="CDD" id="cd00293">
    <property type="entry name" value="USP-like"/>
    <property type="match status" value="1"/>
</dbReference>
<evidence type="ECO:0000259" key="2">
    <source>
        <dbReference type="Pfam" id="PF00582"/>
    </source>
</evidence>
<comment type="similarity">
    <text evidence="1">Belongs to the universal stress protein A family.</text>
</comment>
<comment type="caution">
    <text evidence="3">The sequence shown here is derived from an EMBL/GenBank/DDBJ whole genome shotgun (WGS) entry which is preliminary data.</text>
</comment>
<dbReference type="PRINTS" id="PR01438">
    <property type="entry name" value="UNVRSLSTRESS"/>
</dbReference>
<dbReference type="RefSeq" id="WP_021131492.1">
    <property type="nucleotide sequence ID" value="NZ_AQPH01000014.1"/>
</dbReference>
<evidence type="ECO:0000313" key="3">
    <source>
        <dbReference type="EMBL" id="EPY02457.1"/>
    </source>
</evidence>
<gene>
    <name evidence="3" type="ORF">K678_05673</name>
</gene>
<dbReference type="Proteomes" id="UP000015350">
    <property type="component" value="Unassembled WGS sequence"/>
</dbReference>
<dbReference type="STRING" id="1316936.K678_05673"/>
<dbReference type="Gene3D" id="3.40.50.620">
    <property type="entry name" value="HUPs"/>
    <property type="match status" value="1"/>
</dbReference>
<evidence type="ECO:0000313" key="4">
    <source>
        <dbReference type="Proteomes" id="UP000015350"/>
    </source>
</evidence>
<accession>S9S983</accession>
<organism evidence="3 4">
    <name type="scientific">Magnetospirillum fulvum MGU-K5</name>
    <dbReference type="NCBI Taxonomy" id="1316936"/>
    <lineage>
        <taxon>Bacteria</taxon>
        <taxon>Pseudomonadati</taxon>
        <taxon>Pseudomonadota</taxon>
        <taxon>Alphaproteobacteria</taxon>
        <taxon>Rhodospirillales</taxon>
        <taxon>Rhodospirillaceae</taxon>
        <taxon>Magnetospirillum</taxon>
    </lineage>
</organism>
<protein>
    <submittedName>
        <fullName evidence="3">UspA domain-containing protein</fullName>
    </submittedName>
</protein>
<sequence length="149" mass="15692">MPRIVLIAVDASPQLSAVIKAAADIATQCGGELHVVSVSDPARHWELGIANPTSVPFDVLDHDTVATLEASARQLAANGLPCRTHAPTGLAADEIARLATEISADLIVIGHRHLSWLGRLVDRSVGHDLLERAPCNVLIVAETPLIQPG</sequence>
<dbReference type="SUPFAM" id="SSF52402">
    <property type="entry name" value="Adenine nucleotide alpha hydrolases-like"/>
    <property type="match status" value="1"/>
</dbReference>
<name>S9S983_MAGFU</name>
<dbReference type="InterPro" id="IPR014729">
    <property type="entry name" value="Rossmann-like_a/b/a_fold"/>
</dbReference>
<dbReference type="AlphaFoldDB" id="S9S983"/>
<dbReference type="EMBL" id="AQPH01000014">
    <property type="protein sequence ID" value="EPY02457.1"/>
    <property type="molecule type" value="Genomic_DNA"/>
</dbReference>
<proteinExistence type="inferred from homology"/>
<dbReference type="InterPro" id="IPR006016">
    <property type="entry name" value="UspA"/>
</dbReference>